<sequence>MDEFESSLCHLREAAGHPGLGFPKCSAQEAKPSRATAGAGLRLLGAGLGTRVLPAGSGAGLGLLRRGAIGRARHHPAVVWRSAPPLPLSLGLFPAVVAADCADMGKKYKPLDLRPKKTRAMRRRLNKHEENLKTKKQQRKERLYPLRKLHVPWAGRDRLETREPVAVVVDLRGAGGFDHAVDLVSCLISNSTDTKSFPSGVKAQAWATSKTPCQKHFTGLWGGSPALPPPFPDRPFNTSLGAMPTGLTFRVSMHFPVLQSQTLTWK</sequence>
<reference evidence="5" key="1">
    <citation type="submission" date="2025-08" db="UniProtKB">
        <authorList>
            <consortium name="Ensembl"/>
        </authorList>
    </citation>
    <scope>IDENTIFICATION</scope>
</reference>
<dbReference type="Gene3D" id="6.10.250.3450">
    <property type="match status" value="1"/>
</dbReference>
<keyword evidence="3" id="KW-0687">Ribonucleoprotein</keyword>
<proteinExistence type="inferred from homology"/>
<protein>
    <recommendedName>
        <fullName evidence="4">Large ribosomal subunit protein uL29</fullName>
    </recommendedName>
</protein>
<dbReference type="Proteomes" id="UP000694391">
    <property type="component" value="Unplaced"/>
</dbReference>
<accession>A0A8C0KRU3</accession>
<keyword evidence="6" id="KW-1185">Reference proteome</keyword>
<gene>
    <name evidence="5" type="primary">RPL35</name>
</gene>
<dbReference type="GeneTree" id="ENSGT00390000016384"/>
<dbReference type="GO" id="GO:0003729">
    <property type="term" value="F:mRNA binding"/>
    <property type="evidence" value="ECO:0007669"/>
    <property type="project" value="TreeGrafter"/>
</dbReference>
<evidence type="ECO:0000256" key="1">
    <source>
        <dbReference type="ARBA" id="ARBA00009254"/>
    </source>
</evidence>
<dbReference type="Ensembl" id="ENSCAFT00020022722.1">
    <property type="protein sequence ID" value="ENSCAFP00020019625.1"/>
    <property type="gene ID" value="ENSCAFG00020015596.1"/>
</dbReference>
<dbReference type="GO" id="GO:0022625">
    <property type="term" value="C:cytosolic large ribosomal subunit"/>
    <property type="evidence" value="ECO:0007669"/>
    <property type="project" value="InterPro"/>
</dbReference>
<dbReference type="FunFam" id="6.10.250.3450:FF:000001">
    <property type="entry name" value="60S ribosomal protein L35"/>
    <property type="match status" value="1"/>
</dbReference>
<dbReference type="InterPro" id="IPR045059">
    <property type="entry name" value="Ribosomal_uL29_euk"/>
</dbReference>
<name>A0A8C0KRU3_CANLU</name>
<comment type="similarity">
    <text evidence="1">Belongs to the universal ribosomal protein uL29 family.</text>
</comment>
<evidence type="ECO:0000256" key="2">
    <source>
        <dbReference type="ARBA" id="ARBA00022980"/>
    </source>
</evidence>
<dbReference type="PANTHER" id="PTHR45722">
    <property type="entry name" value="60S RIBOSOMAL PROTEIN L35"/>
    <property type="match status" value="1"/>
</dbReference>
<evidence type="ECO:0000313" key="6">
    <source>
        <dbReference type="Proteomes" id="UP000694391"/>
    </source>
</evidence>
<organism evidence="5 6">
    <name type="scientific">Canis lupus dingo</name>
    <name type="common">dingo</name>
    <dbReference type="NCBI Taxonomy" id="286419"/>
    <lineage>
        <taxon>Eukaryota</taxon>
        <taxon>Metazoa</taxon>
        <taxon>Chordata</taxon>
        <taxon>Craniata</taxon>
        <taxon>Vertebrata</taxon>
        <taxon>Euteleostomi</taxon>
        <taxon>Mammalia</taxon>
        <taxon>Eutheria</taxon>
        <taxon>Laurasiatheria</taxon>
        <taxon>Carnivora</taxon>
        <taxon>Caniformia</taxon>
        <taxon>Canidae</taxon>
        <taxon>Canis</taxon>
    </lineage>
</organism>
<evidence type="ECO:0000256" key="3">
    <source>
        <dbReference type="ARBA" id="ARBA00023274"/>
    </source>
</evidence>
<evidence type="ECO:0000256" key="4">
    <source>
        <dbReference type="ARBA" id="ARBA00035204"/>
    </source>
</evidence>
<dbReference type="GO" id="GO:0000463">
    <property type="term" value="P:maturation of LSU-rRNA from tricistronic rRNA transcript (SSU-rRNA, 5.8S rRNA, LSU-rRNA)"/>
    <property type="evidence" value="ECO:0007669"/>
    <property type="project" value="InterPro"/>
</dbReference>
<evidence type="ECO:0000313" key="5">
    <source>
        <dbReference type="Ensembl" id="ENSCAFP00020019625.1"/>
    </source>
</evidence>
<keyword evidence="2" id="KW-0689">Ribosomal protein</keyword>
<dbReference type="AlphaFoldDB" id="A0A8C0KRU3"/>
<dbReference type="GO" id="GO:0003735">
    <property type="term" value="F:structural constituent of ribosome"/>
    <property type="evidence" value="ECO:0007669"/>
    <property type="project" value="TreeGrafter"/>
</dbReference>
<dbReference type="PANTHER" id="PTHR45722:SF2">
    <property type="entry name" value="LARGE RIBOSOMAL SUBUNIT PROTEIN UL29-RELATED"/>
    <property type="match status" value="1"/>
</dbReference>
<reference evidence="5" key="2">
    <citation type="submission" date="2025-09" db="UniProtKB">
        <authorList>
            <consortium name="Ensembl"/>
        </authorList>
    </citation>
    <scope>IDENTIFICATION</scope>
</reference>